<dbReference type="InterPro" id="IPR011048">
    <property type="entry name" value="Haem_d1_sf"/>
</dbReference>
<evidence type="ECO:0000256" key="1">
    <source>
        <dbReference type="ARBA" id="ARBA00005564"/>
    </source>
</evidence>
<name>A0A7C4KI86_9CHLR</name>
<proteinExistence type="inferred from homology"/>
<sequence length="353" mass="38903">MTRYLYIGTYTQSGPETHRQEGIFLYSMDAVSGRLTFQQAFDGGMNPSFLAIHPTGKYLFAVNELQSGEVSSFSIQSKTGELNFLSRQPTKGAAPCYVSTDAGGQWLLVTNYSSGSLAVYPIHEGLIGPMADFIQHEGKGPNPVRQERAHAHSIRFAPEGRFILAADLGLDEVRVYSQDTRTGKLQLNSKLSTHPGSGPRHFDFHPNGRLVYIANELDSTITACRWDGNAGVLTAFQTLSTLPASFKGENIVADIHIHPNGRLVYVSNRGHHSLAIYEIDSISGQLTFLRHQETLGQWPRNFSLDPEGRFLIVANQYSDNLVGFEVSQRSGDLTPMGELAKVPSPVCVRFLDL</sequence>
<gene>
    <name evidence="2" type="ORF">ENT37_10545</name>
</gene>
<dbReference type="Pfam" id="PF10282">
    <property type="entry name" value="Lactonase"/>
    <property type="match status" value="1"/>
</dbReference>
<dbReference type="GO" id="GO:0017057">
    <property type="term" value="F:6-phosphogluconolactonase activity"/>
    <property type="evidence" value="ECO:0007669"/>
    <property type="project" value="TreeGrafter"/>
</dbReference>
<dbReference type="AlphaFoldDB" id="A0A7C4KI86"/>
<dbReference type="PANTHER" id="PTHR30344">
    <property type="entry name" value="6-PHOSPHOGLUCONOLACTONASE-RELATED"/>
    <property type="match status" value="1"/>
</dbReference>
<dbReference type="GO" id="GO:0005829">
    <property type="term" value="C:cytosol"/>
    <property type="evidence" value="ECO:0007669"/>
    <property type="project" value="TreeGrafter"/>
</dbReference>
<reference evidence="2" key="1">
    <citation type="journal article" date="2020" name="mSystems">
        <title>Genome- and Community-Level Interaction Insights into Carbon Utilization and Element Cycling Functions of Hydrothermarchaeota in Hydrothermal Sediment.</title>
        <authorList>
            <person name="Zhou Z."/>
            <person name="Liu Y."/>
            <person name="Xu W."/>
            <person name="Pan J."/>
            <person name="Luo Z.H."/>
            <person name="Li M."/>
        </authorList>
    </citation>
    <scope>NUCLEOTIDE SEQUENCE [LARGE SCALE GENOMIC DNA]</scope>
    <source>
        <strain evidence="2">SpSt-573</strain>
    </source>
</reference>
<organism evidence="2">
    <name type="scientific">Anaerolinea thermolimosa</name>
    <dbReference type="NCBI Taxonomy" id="229919"/>
    <lineage>
        <taxon>Bacteria</taxon>
        <taxon>Bacillati</taxon>
        <taxon>Chloroflexota</taxon>
        <taxon>Anaerolineae</taxon>
        <taxon>Anaerolineales</taxon>
        <taxon>Anaerolineaceae</taxon>
        <taxon>Anaerolinea</taxon>
    </lineage>
</organism>
<comment type="similarity">
    <text evidence="1">Belongs to the cycloisomerase 2 family.</text>
</comment>
<dbReference type="InterPro" id="IPR019405">
    <property type="entry name" value="Lactonase_7-beta_prop"/>
</dbReference>
<dbReference type="EMBL" id="DSYK01000521">
    <property type="protein sequence ID" value="HGS22294.1"/>
    <property type="molecule type" value="Genomic_DNA"/>
</dbReference>
<dbReference type="InterPro" id="IPR050282">
    <property type="entry name" value="Cycloisomerase_2"/>
</dbReference>
<protein>
    <submittedName>
        <fullName evidence="2">Lactonase family protein</fullName>
    </submittedName>
</protein>
<accession>A0A7C4KI86</accession>
<dbReference type="FunFam" id="2.130.10.10:FF:000306">
    <property type="entry name" value="3-carboxymuconate cyclase"/>
    <property type="match status" value="1"/>
</dbReference>
<dbReference type="PANTHER" id="PTHR30344:SF1">
    <property type="entry name" value="6-PHOSPHOGLUCONOLACTONASE"/>
    <property type="match status" value="1"/>
</dbReference>
<comment type="caution">
    <text evidence="2">The sequence shown here is derived from an EMBL/GenBank/DDBJ whole genome shotgun (WGS) entry which is preliminary data.</text>
</comment>
<dbReference type="Gene3D" id="2.130.10.10">
    <property type="entry name" value="YVTN repeat-like/Quinoprotein amine dehydrogenase"/>
    <property type="match status" value="1"/>
</dbReference>
<dbReference type="SUPFAM" id="SSF51004">
    <property type="entry name" value="C-terminal (heme d1) domain of cytochrome cd1-nitrite reductase"/>
    <property type="match status" value="1"/>
</dbReference>
<evidence type="ECO:0000313" key="2">
    <source>
        <dbReference type="EMBL" id="HGS22294.1"/>
    </source>
</evidence>
<dbReference type="InterPro" id="IPR015943">
    <property type="entry name" value="WD40/YVTN_repeat-like_dom_sf"/>
</dbReference>